<comment type="similarity">
    <text evidence="2 9">Belongs to the SecG family.</text>
</comment>
<dbReference type="AlphaFoldDB" id="A0A1F6FK21"/>
<accession>A0A1F6FK21</accession>
<organism evidence="10 11">
    <name type="scientific">Candidatus Kaiserbacteria bacterium RIFOXYB1_FULL_46_14</name>
    <dbReference type="NCBI Taxonomy" id="1798531"/>
    <lineage>
        <taxon>Bacteria</taxon>
        <taxon>Candidatus Kaiseribacteriota</taxon>
    </lineage>
</organism>
<evidence type="ECO:0000313" key="11">
    <source>
        <dbReference type="Proteomes" id="UP000177395"/>
    </source>
</evidence>
<evidence type="ECO:0000256" key="5">
    <source>
        <dbReference type="ARBA" id="ARBA00022927"/>
    </source>
</evidence>
<evidence type="ECO:0000256" key="8">
    <source>
        <dbReference type="ARBA" id="ARBA00023136"/>
    </source>
</evidence>
<dbReference type="GO" id="GO:0009306">
    <property type="term" value="P:protein secretion"/>
    <property type="evidence" value="ECO:0007669"/>
    <property type="project" value="UniProtKB-UniRule"/>
</dbReference>
<evidence type="ECO:0000256" key="4">
    <source>
        <dbReference type="ARBA" id="ARBA00022692"/>
    </source>
</evidence>
<protein>
    <recommendedName>
        <fullName evidence="9">Protein-export membrane protein SecG</fullName>
    </recommendedName>
</protein>
<keyword evidence="5 9" id="KW-0653">Protein transport</keyword>
<evidence type="ECO:0000256" key="2">
    <source>
        <dbReference type="ARBA" id="ARBA00008445"/>
    </source>
</evidence>
<comment type="caution">
    <text evidence="10">The sequence shown here is derived from an EMBL/GenBank/DDBJ whole genome shotgun (WGS) entry which is preliminary data.</text>
</comment>
<evidence type="ECO:0000256" key="6">
    <source>
        <dbReference type="ARBA" id="ARBA00022989"/>
    </source>
</evidence>
<keyword evidence="3 9" id="KW-0813">Transport</keyword>
<keyword evidence="9" id="KW-1003">Cell membrane</keyword>
<comment type="subcellular location">
    <subcellularLocation>
        <location evidence="9">Cell membrane</location>
        <topology evidence="9">Multi-pass membrane protein</topology>
    </subcellularLocation>
    <subcellularLocation>
        <location evidence="1">Membrane</location>
        <topology evidence="1">Multi-pass membrane protein</topology>
    </subcellularLocation>
</comment>
<sequence>MEFVRTVVLPILPHIQIALSVLLVAAILLQQRGSSLGGAFGGDNFSAAFHKRRGSELFLFRLTIVLAVLFVLSALVAIAA</sequence>
<gene>
    <name evidence="10" type="ORF">A2392_01935</name>
</gene>
<evidence type="ECO:0000256" key="9">
    <source>
        <dbReference type="RuleBase" id="RU365087"/>
    </source>
</evidence>
<name>A0A1F6FK21_9BACT</name>
<evidence type="ECO:0000256" key="1">
    <source>
        <dbReference type="ARBA" id="ARBA00004141"/>
    </source>
</evidence>
<reference evidence="10 11" key="1">
    <citation type="journal article" date="2016" name="Nat. Commun.">
        <title>Thousands of microbial genomes shed light on interconnected biogeochemical processes in an aquifer system.</title>
        <authorList>
            <person name="Anantharaman K."/>
            <person name="Brown C.T."/>
            <person name="Hug L.A."/>
            <person name="Sharon I."/>
            <person name="Castelle C.J."/>
            <person name="Probst A.J."/>
            <person name="Thomas B.C."/>
            <person name="Singh A."/>
            <person name="Wilkins M.J."/>
            <person name="Karaoz U."/>
            <person name="Brodie E.L."/>
            <person name="Williams K.H."/>
            <person name="Hubbard S.S."/>
            <person name="Banfield J.F."/>
        </authorList>
    </citation>
    <scope>NUCLEOTIDE SEQUENCE [LARGE SCALE GENOMIC DNA]</scope>
</reference>
<keyword evidence="7 9" id="KW-0811">Translocation</keyword>
<dbReference type="NCBIfam" id="TIGR00810">
    <property type="entry name" value="secG"/>
    <property type="match status" value="1"/>
</dbReference>
<feature type="transmembrane region" description="Helical" evidence="9">
    <location>
        <begin position="6"/>
        <end position="29"/>
    </location>
</feature>
<evidence type="ECO:0000313" key="10">
    <source>
        <dbReference type="EMBL" id="OGG86200.1"/>
    </source>
</evidence>
<dbReference type="Pfam" id="PF03840">
    <property type="entry name" value="SecG"/>
    <property type="match status" value="1"/>
</dbReference>
<dbReference type="GO" id="GO:0005886">
    <property type="term" value="C:plasma membrane"/>
    <property type="evidence" value="ECO:0007669"/>
    <property type="project" value="UniProtKB-SubCell"/>
</dbReference>
<evidence type="ECO:0000256" key="7">
    <source>
        <dbReference type="ARBA" id="ARBA00023010"/>
    </source>
</evidence>
<evidence type="ECO:0000256" key="3">
    <source>
        <dbReference type="ARBA" id="ARBA00022448"/>
    </source>
</evidence>
<keyword evidence="8 9" id="KW-0472">Membrane</keyword>
<feature type="transmembrane region" description="Helical" evidence="9">
    <location>
        <begin position="58"/>
        <end position="79"/>
    </location>
</feature>
<dbReference type="Proteomes" id="UP000177395">
    <property type="component" value="Unassembled WGS sequence"/>
</dbReference>
<dbReference type="GO" id="GO:0015450">
    <property type="term" value="F:protein-transporting ATPase activity"/>
    <property type="evidence" value="ECO:0007669"/>
    <property type="project" value="UniProtKB-UniRule"/>
</dbReference>
<dbReference type="InterPro" id="IPR004692">
    <property type="entry name" value="SecG"/>
</dbReference>
<dbReference type="EMBL" id="MFMS01000002">
    <property type="protein sequence ID" value="OGG86200.1"/>
    <property type="molecule type" value="Genomic_DNA"/>
</dbReference>
<keyword evidence="6 9" id="KW-1133">Transmembrane helix</keyword>
<dbReference type="STRING" id="1798531.A2392_01935"/>
<keyword evidence="4 9" id="KW-0812">Transmembrane</keyword>
<proteinExistence type="inferred from homology"/>
<comment type="function">
    <text evidence="9">Involved in protein export. Participates in an early event of protein translocation.</text>
</comment>